<dbReference type="EMBL" id="MN738904">
    <property type="protein sequence ID" value="QHT30631.1"/>
    <property type="molecule type" value="Genomic_DNA"/>
</dbReference>
<organism evidence="2">
    <name type="scientific">viral metagenome</name>
    <dbReference type="NCBI Taxonomy" id="1070528"/>
    <lineage>
        <taxon>unclassified sequences</taxon>
        <taxon>metagenomes</taxon>
        <taxon>organismal metagenomes</taxon>
    </lineage>
</organism>
<name>A0A6C0EPM7_9ZZZZ</name>
<feature type="region of interest" description="Disordered" evidence="1">
    <location>
        <begin position="36"/>
        <end position="58"/>
    </location>
</feature>
<accession>A0A6C0EPM7</accession>
<evidence type="ECO:0000256" key="1">
    <source>
        <dbReference type="SAM" id="MobiDB-lite"/>
    </source>
</evidence>
<protein>
    <submittedName>
        <fullName evidence="2">Uncharacterized protein</fullName>
    </submittedName>
</protein>
<proteinExistence type="predicted"/>
<feature type="compositionally biased region" description="Acidic residues" evidence="1">
    <location>
        <begin position="49"/>
        <end position="58"/>
    </location>
</feature>
<sequence length="58" mass="7177">MDNHFIDLDKIYIPKYIYLDEIYDYDDILMNIQRKSQKETKKRKRTDDNGLDEFDEVD</sequence>
<evidence type="ECO:0000313" key="2">
    <source>
        <dbReference type="EMBL" id="QHT30631.1"/>
    </source>
</evidence>
<reference evidence="2" key="1">
    <citation type="journal article" date="2020" name="Nature">
        <title>Giant virus diversity and host interactions through global metagenomics.</title>
        <authorList>
            <person name="Schulz F."/>
            <person name="Roux S."/>
            <person name="Paez-Espino D."/>
            <person name="Jungbluth S."/>
            <person name="Walsh D.A."/>
            <person name="Denef V.J."/>
            <person name="McMahon K.D."/>
            <person name="Konstantinidis K.T."/>
            <person name="Eloe-Fadrosh E.A."/>
            <person name="Kyrpides N.C."/>
            <person name="Woyke T."/>
        </authorList>
    </citation>
    <scope>NUCLEOTIDE SEQUENCE</scope>
    <source>
        <strain evidence="2">GVMAG-M-3300009151-35</strain>
    </source>
</reference>
<dbReference type="AlphaFoldDB" id="A0A6C0EPM7"/>